<name>A0A7R5JZ95_9PASS</name>
<feature type="compositionally biased region" description="Polar residues" evidence="1">
    <location>
        <begin position="116"/>
        <end position="145"/>
    </location>
</feature>
<feature type="compositionally biased region" description="Low complexity" evidence="1">
    <location>
        <begin position="102"/>
        <end position="115"/>
    </location>
</feature>
<keyword evidence="3" id="KW-1185">Reference proteome</keyword>
<evidence type="ECO:0000256" key="1">
    <source>
        <dbReference type="SAM" id="MobiDB-lite"/>
    </source>
</evidence>
<dbReference type="Proteomes" id="UP000504627">
    <property type="component" value="Unplaced"/>
</dbReference>
<evidence type="ECO:0000256" key="2">
    <source>
        <dbReference type="SAM" id="SignalP"/>
    </source>
</evidence>
<dbReference type="RefSeq" id="XP_039234001.1">
    <property type="nucleotide sequence ID" value="XM_039378067.1"/>
</dbReference>
<dbReference type="GeneID" id="114003744"/>
<sequence length="249" mass="25457">MGVLVLDMSGGTGGLPVLLLSLAVLDLMLETTAMGVTAATSPSPPTSSISMETSAQLPTTDSTTAATLSPSSPETEASTPERSSTSPGTGSTPTPTTPPPTTTTATSSEPLTTLANTTASPVISTEVPLSTPSPSHPARTTSRTTPGIFPPTMESTPGIEFSFPTTNSTQTSEVTHSTSADLPMPPPVCPTGSSNTSASRLFLSLRLSTPLDLGNSTVQELVLSKLRKNLQTAFPCAGLSLEWRGKRSP</sequence>
<feature type="signal peptide" evidence="2">
    <location>
        <begin position="1"/>
        <end position="33"/>
    </location>
</feature>
<organism evidence="3 4">
    <name type="scientific">Pipra filicauda</name>
    <name type="common">Wire-tailed manakin</name>
    <dbReference type="NCBI Taxonomy" id="649802"/>
    <lineage>
        <taxon>Eukaryota</taxon>
        <taxon>Metazoa</taxon>
        <taxon>Chordata</taxon>
        <taxon>Craniata</taxon>
        <taxon>Vertebrata</taxon>
        <taxon>Euteleostomi</taxon>
        <taxon>Archelosauria</taxon>
        <taxon>Archosauria</taxon>
        <taxon>Dinosauria</taxon>
        <taxon>Saurischia</taxon>
        <taxon>Theropoda</taxon>
        <taxon>Coelurosauria</taxon>
        <taxon>Aves</taxon>
        <taxon>Neognathae</taxon>
        <taxon>Neoaves</taxon>
        <taxon>Telluraves</taxon>
        <taxon>Australaves</taxon>
        <taxon>Passeriformes</taxon>
        <taxon>Pipridae</taxon>
        <taxon>Pipra</taxon>
    </lineage>
</organism>
<reference evidence="4" key="1">
    <citation type="submission" date="2025-08" db="UniProtKB">
        <authorList>
            <consortium name="RefSeq"/>
        </authorList>
    </citation>
    <scope>IDENTIFICATION</scope>
    <source>
        <tissue evidence="4">Muscle</tissue>
    </source>
</reference>
<evidence type="ECO:0000313" key="3">
    <source>
        <dbReference type="Proteomes" id="UP000504627"/>
    </source>
</evidence>
<feature type="compositionally biased region" description="Low complexity" evidence="1">
    <location>
        <begin position="46"/>
        <end position="94"/>
    </location>
</feature>
<dbReference type="AlphaFoldDB" id="A0A7R5JZ95"/>
<proteinExistence type="predicted"/>
<keyword evidence="2" id="KW-0732">Signal</keyword>
<feature type="chain" id="PRO_5031226516" evidence="2">
    <location>
        <begin position="34"/>
        <end position="249"/>
    </location>
</feature>
<protein>
    <submittedName>
        <fullName evidence="4">Mucin-7-like</fullName>
    </submittedName>
</protein>
<dbReference type="InParanoid" id="A0A7R5JZ95"/>
<feature type="region of interest" description="Disordered" evidence="1">
    <location>
        <begin position="38"/>
        <end position="148"/>
    </location>
</feature>
<accession>A0A7R5JZ95</accession>
<evidence type="ECO:0000313" key="4">
    <source>
        <dbReference type="RefSeq" id="XP_039234001.1"/>
    </source>
</evidence>
<gene>
    <name evidence="4" type="primary">LOC114003744</name>
</gene>